<feature type="region of interest" description="Disordered" evidence="1">
    <location>
        <begin position="105"/>
        <end position="129"/>
    </location>
</feature>
<accession>W9YQ14</accession>
<dbReference type="AlphaFoldDB" id="W9YQ14"/>
<proteinExistence type="predicted"/>
<keyword evidence="3" id="KW-1185">Reference proteome</keyword>
<evidence type="ECO:0000313" key="3">
    <source>
        <dbReference type="Proteomes" id="UP000019478"/>
    </source>
</evidence>
<protein>
    <submittedName>
        <fullName evidence="2">Uncharacterized protein</fullName>
    </submittedName>
</protein>
<dbReference type="RefSeq" id="XP_007728655.1">
    <property type="nucleotide sequence ID" value="XM_007730465.1"/>
</dbReference>
<gene>
    <name evidence="2" type="ORF">A1O3_00315</name>
</gene>
<feature type="region of interest" description="Disordered" evidence="1">
    <location>
        <begin position="422"/>
        <end position="521"/>
    </location>
</feature>
<evidence type="ECO:0000256" key="1">
    <source>
        <dbReference type="SAM" id="MobiDB-lite"/>
    </source>
</evidence>
<dbReference type="HOGENOM" id="CLU_522727_0_0_1"/>
<dbReference type="OrthoDB" id="27483at2759"/>
<organism evidence="2 3">
    <name type="scientific">Capronia epimyces CBS 606.96</name>
    <dbReference type="NCBI Taxonomy" id="1182542"/>
    <lineage>
        <taxon>Eukaryota</taxon>
        <taxon>Fungi</taxon>
        <taxon>Dikarya</taxon>
        <taxon>Ascomycota</taxon>
        <taxon>Pezizomycotina</taxon>
        <taxon>Eurotiomycetes</taxon>
        <taxon>Chaetothyriomycetidae</taxon>
        <taxon>Chaetothyriales</taxon>
        <taxon>Herpotrichiellaceae</taxon>
        <taxon>Capronia</taxon>
    </lineage>
</organism>
<name>W9YQ14_9EURO</name>
<feature type="compositionally biased region" description="Basic and acidic residues" evidence="1">
    <location>
        <begin position="476"/>
        <end position="490"/>
    </location>
</feature>
<dbReference type="GeneID" id="19164455"/>
<dbReference type="Proteomes" id="UP000019478">
    <property type="component" value="Unassembled WGS sequence"/>
</dbReference>
<reference evidence="2 3" key="1">
    <citation type="submission" date="2013-03" db="EMBL/GenBank/DDBJ databases">
        <title>The Genome Sequence of Capronia epimyces CBS 606.96.</title>
        <authorList>
            <consortium name="The Broad Institute Genomics Platform"/>
            <person name="Cuomo C."/>
            <person name="de Hoog S."/>
            <person name="Gorbushina A."/>
            <person name="Walker B."/>
            <person name="Young S.K."/>
            <person name="Zeng Q."/>
            <person name="Gargeya S."/>
            <person name="Fitzgerald M."/>
            <person name="Haas B."/>
            <person name="Abouelleil A."/>
            <person name="Allen A.W."/>
            <person name="Alvarado L."/>
            <person name="Arachchi H.M."/>
            <person name="Berlin A.M."/>
            <person name="Chapman S.B."/>
            <person name="Gainer-Dewar J."/>
            <person name="Goldberg J."/>
            <person name="Griggs A."/>
            <person name="Gujja S."/>
            <person name="Hansen M."/>
            <person name="Howarth C."/>
            <person name="Imamovic A."/>
            <person name="Ireland A."/>
            <person name="Larimer J."/>
            <person name="McCowan C."/>
            <person name="Murphy C."/>
            <person name="Pearson M."/>
            <person name="Poon T.W."/>
            <person name="Priest M."/>
            <person name="Roberts A."/>
            <person name="Saif S."/>
            <person name="Shea T."/>
            <person name="Sisk P."/>
            <person name="Sykes S."/>
            <person name="Wortman J."/>
            <person name="Nusbaum C."/>
            <person name="Birren B."/>
        </authorList>
    </citation>
    <scope>NUCLEOTIDE SEQUENCE [LARGE SCALE GENOMIC DNA]</scope>
    <source>
        <strain evidence="2 3">CBS 606.96</strain>
    </source>
</reference>
<dbReference type="EMBL" id="AMGY01000001">
    <property type="protein sequence ID" value="EXJ91765.1"/>
    <property type="molecule type" value="Genomic_DNA"/>
</dbReference>
<evidence type="ECO:0000313" key="2">
    <source>
        <dbReference type="EMBL" id="EXJ91765.1"/>
    </source>
</evidence>
<comment type="caution">
    <text evidence="2">The sequence shown here is derived from an EMBL/GenBank/DDBJ whole genome shotgun (WGS) entry which is preliminary data.</text>
</comment>
<feature type="compositionally biased region" description="Low complexity" evidence="1">
    <location>
        <begin position="451"/>
        <end position="467"/>
    </location>
</feature>
<sequence length="521" mass="57897">MDKHKAIQTIQEALEQSPASDNSSEEEFTTVLKWLGDISMTVLQGAVHSKGLTKVEGETLARFLEFWDVNSIKDQVIPLIEQSSTSCKLGFVNWLLAPIDEPTTTAVQKRRSRDGDGAPPQPQPAKLSLETKQHLTKPLLSNIWSDFRLKAPPWPKAPPSTYRSVKSISHWSVTENQEDRSSRFVNGGDLRQLINHTVSAGAVSESEIKDRLSKAVRTADKETYVHALLPFVEEILAQKVSCYNNKHGGEIDTETGELSQQSMEFVTHLLLNDLKTCVGKEPRGQVKWSQPRRGCGCRDCLGVDAFLASPTESVGRFPCAKPRRQHLHQQFNRSPNTPYTIETTHNSNPHVWQITKKNKQLERQAVWRKDRDEARSWLAWLQNAVRNPNRPLRDYLGTMADAILAADYDRVAQEHEAALARLDATVGGDEERRQDLDAPVGGDEEPRQDGLSLSSPRRPLVPSTSTSNVPSGGERSGSKRPADAGGDARAKKSRTGSSKRGESESEFTMTENGAVEVIDLT</sequence>